<dbReference type="PANTHER" id="PTHR12110">
    <property type="entry name" value="HYDROXYPYRUVATE ISOMERASE"/>
    <property type="match status" value="1"/>
</dbReference>
<dbReference type="SUPFAM" id="SSF51658">
    <property type="entry name" value="Xylose isomerase-like"/>
    <property type="match status" value="1"/>
</dbReference>
<feature type="domain" description="Xylose isomerase-like TIM barrel" evidence="1">
    <location>
        <begin position="24"/>
        <end position="237"/>
    </location>
</feature>
<dbReference type="Proteomes" id="UP001205890">
    <property type="component" value="Unassembled WGS sequence"/>
</dbReference>
<dbReference type="Pfam" id="PF01261">
    <property type="entry name" value="AP_endonuc_2"/>
    <property type="match status" value="1"/>
</dbReference>
<dbReference type="PANTHER" id="PTHR12110:SF41">
    <property type="entry name" value="INOSOSE DEHYDRATASE"/>
    <property type="match status" value="1"/>
</dbReference>
<keyword evidence="2" id="KW-0413">Isomerase</keyword>
<reference evidence="2 3" key="1">
    <citation type="submission" date="2022-07" db="EMBL/GenBank/DDBJ databases">
        <authorList>
            <person name="Li W.-J."/>
            <person name="Deng Q.-Q."/>
        </authorList>
    </citation>
    <scope>NUCLEOTIDE SEQUENCE [LARGE SCALE GENOMIC DNA]</scope>
    <source>
        <strain evidence="2 3">SYSU M60028</strain>
    </source>
</reference>
<keyword evidence="3" id="KW-1185">Reference proteome</keyword>
<protein>
    <submittedName>
        <fullName evidence="2">Sugar phosphate isomerase/epimerase</fullName>
    </submittedName>
</protein>
<dbReference type="InterPro" id="IPR013022">
    <property type="entry name" value="Xyl_isomerase-like_TIM-brl"/>
</dbReference>
<evidence type="ECO:0000313" key="2">
    <source>
        <dbReference type="EMBL" id="MCP8938553.1"/>
    </source>
</evidence>
<dbReference type="InterPro" id="IPR050312">
    <property type="entry name" value="IolE/XylAMocC-like"/>
</dbReference>
<comment type="caution">
    <text evidence="2">The sequence shown here is derived from an EMBL/GenBank/DDBJ whole genome shotgun (WGS) entry which is preliminary data.</text>
</comment>
<gene>
    <name evidence="2" type="ORF">NK718_08505</name>
</gene>
<dbReference type="GO" id="GO:0016853">
    <property type="term" value="F:isomerase activity"/>
    <property type="evidence" value="ECO:0007669"/>
    <property type="project" value="UniProtKB-KW"/>
</dbReference>
<organism evidence="2 3">
    <name type="scientific">Alsobacter ponti</name>
    <dbReference type="NCBI Taxonomy" id="2962936"/>
    <lineage>
        <taxon>Bacteria</taxon>
        <taxon>Pseudomonadati</taxon>
        <taxon>Pseudomonadota</taxon>
        <taxon>Alphaproteobacteria</taxon>
        <taxon>Hyphomicrobiales</taxon>
        <taxon>Alsobacteraceae</taxon>
        <taxon>Alsobacter</taxon>
    </lineage>
</organism>
<dbReference type="EMBL" id="JANCLU010000006">
    <property type="protein sequence ID" value="MCP8938553.1"/>
    <property type="molecule type" value="Genomic_DNA"/>
</dbReference>
<dbReference type="RefSeq" id="WP_254740596.1">
    <property type="nucleotide sequence ID" value="NZ_JANCLU010000006.1"/>
</dbReference>
<name>A0ABT1LEA3_9HYPH</name>
<dbReference type="Gene3D" id="3.20.20.150">
    <property type="entry name" value="Divalent-metal-dependent TIM barrel enzymes"/>
    <property type="match status" value="1"/>
</dbReference>
<proteinExistence type="predicted"/>
<evidence type="ECO:0000259" key="1">
    <source>
        <dbReference type="Pfam" id="PF01261"/>
    </source>
</evidence>
<dbReference type="InterPro" id="IPR036237">
    <property type="entry name" value="Xyl_isomerase-like_sf"/>
</dbReference>
<sequence>MSILDDLSIQLYSARFMGELEAQFDLLAAIGYRKVEPYGALFSDVPRLERNLARHGMTAPTAHVGLELWRADPRRTAQICRDLGIEVAFVPAPPQGERDKDAEGWRTLGRELAALGKVAASEGLRFGWHNHAWEYGKADDGRTFLDLIFAEAPDILFEFDVAWAVRGGGDPIAEISRHKGRLVACHVKDLAPPGECLDEDGWADPGHGVMGWKDLSARLRRAGVRYFVAEHDKPNDVARFARRAREAAASWG</sequence>
<accession>A0ABT1LEA3</accession>
<evidence type="ECO:0000313" key="3">
    <source>
        <dbReference type="Proteomes" id="UP001205890"/>
    </source>
</evidence>